<comment type="caution">
    <text evidence="1">The sequence shown here is derived from an EMBL/GenBank/DDBJ whole genome shotgun (WGS) entry which is preliminary data.</text>
</comment>
<dbReference type="EMBL" id="AACS02000010">
    <property type="protein sequence ID" value="EAU87682.1"/>
    <property type="molecule type" value="Genomic_DNA"/>
</dbReference>
<dbReference type="KEGG" id="cci:CC1G_08718"/>
<dbReference type="OrthoDB" id="3005481at2759"/>
<gene>
    <name evidence="1" type="ORF">CC1G_08718</name>
</gene>
<dbReference type="GeneID" id="6010590"/>
<dbReference type="Proteomes" id="UP000001861">
    <property type="component" value="Unassembled WGS sequence"/>
</dbReference>
<dbReference type="VEuPathDB" id="FungiDB:CC1G_08718"/>
<dbReference type="AlphaFoldDB" id="A8NIW6"/>
<evidence type="ECO:0000313" key="2">
    <source>
        <dbReference type="Proteomes" id="UP000001861"/>
    </source>
</evidence>
<reference evidence="1 2" key="1">
    <citation type="journal article" date="2010" name="Proc. Natl. Acad. Sci. U.S.A.">
        <title>Insights into evolution of multicellular fungi from the assembled chromosomes of the mushroom Coprinopsis cinerea (Coprinus cinereus).</title>
        <authorList>
            <person name="Stajich J.E."/>
            <person name="Wilke S.K."/>
            <person name="Ahren D."/>
            <person name="Au C.H."/>
            <person name="Birren B.W."/>
            <person name="Borodovsky M."/>
            <person name="Burns C."/>
            <person name="Canback B."/>
            <person name="Casselton L.A."/>
            <person name="Cheng C.K."/>
            <person name="Deng J."/>
            <person name="Dietrich F.S."/>
            <person name="Fargo D.C."/>
            <person name="Farman M.L."/>
            <person name="Gathman A.C."/>
            <person name="Goldberg J."/>
            <person name="Guigo R."/>
            <person name="Hoegger P.J."/>
            <person name="Hooker J.B."/>
            <person name="Huggins A."/>
            <person name="James T.Y."/>
            <person name="Kamada T."/>
            <person name="Kilaru S."/>
            <person name="Kodira C."/>
            <person name="Kues U."/>
            <person name="Kupfer D."/>
            <person name="Kwan H.S."/>
            <person name="Lomsadze A."/>
            <person name="Li W."/>
            <person name="Lilly W.W."/>
            <person name="Ma L.J."/>
            <person name="Mackey A.J."/>
            <person name="Manning G."/>
            <person name="Martin F."/>
            <person name="Muraguchi H."/>
            <person name="Natvig D.O."/>
            <person name="Palmerini H."/>
            <person name="Ramesh M.A."/>
            <person name="Rehmeyer C.J."/>
            <person name="Roe B.A."/>
            <person name="Shenoy N."/>
            <person name="Stanke M."/>
            <person name="Ter-Hovhannisyan V."/>
            <person name="Tunlid A."/>
            <person name="Velagapudi R."/>
            <person name="Vision T.J."/>
            <person name="Zeng Q."/>
            <person name="Zolan M.E."/>
            <person name="Pukkila P.J."/>
        </authorList>
    </citation>
    <scope>NUCLEOTIDE SEQUENCE [LARGE SCALE GENOMIC DNA]</scope>
    <source>
        <strain evidence="2">Okayama-7 / 130 / ATCC MYA-4618 / FGSC 9003</strain>
    </source>
</reference>
<name>A8NIW6_COPC7</name>
<organism evidence="1 2">
    <name type="scientific">Coprinopsis cinerea (strain Okayama-7 / 130 / ATCC MYA-4618 / FGSC 9003)</name>
    <name type="common">Inky cap fungus</name>
    <name type="synonym">Hormographiella aspergillata</name>
    <dbReference type="NCBI Taxonomy" id="240176"/>
    <lineage>
        <taxon>Eukaryota</taxon>
        <taxon>Fungi</taxon>
        <taxon>Dikarya</taxon>
        <taxon>Basidiomycota</taxon>
        <taxon>Agaricomycotina</taxon>
        <taxon>Agaricomycetes</taxon>
        <taxon>Agaricomycetidae</taxon>
        <taxon>Agaricales</taxon>
        <taxon>Agaricineae</taxon>
        <taxon>Psathyrellaceae</taxon>
        <taxon>Coprinopsis</taxon>
    </lineage>
</organism>
<proteinExistence type="predicted"/>
<evidence type="ECO:0000313" key="1">
    <source>
        <dbReference type="EMBL" id="EAU87682.1"/>
    </source>
</evidence>
<dbReference type="InParanoid" id="A8NIW6"/>
<sequence length="719" mass="82401">MVNFRIPKDFVSMAAEIFDTPAPILQAIARAATMKPPRMQDLLVVLDVLKTRDALKYIPQAIGICLPLIDVSDPELTAPETSGKIRPQCGRYLIGLMGLTMVMEHAQRDRSIITPSLMRRINDKLDDIFKAIDYGLTWAQSARDDEAVPYPHLQPSGFPTPAALLLCLLNSFDPAALGTFIAHPSTIRLVIRFWLLKNVSKQGMRFAKGPADEYICYIFKDSVYLCPYINLWSYFFRREQDDRFWEGWVAYCKENNLDGDVLLADTIVSRLRTIRRCTRDPEVDVYALWLNARPFVNMIRYLGEASQRAMGWDPDVYPGLKIPVTSMELALMRRTFLPEVIHIFNDLNDRCDAKAIASYPEIMEKAPPAVQGANIAVRAFIFLIQSTHRGAYVIPHVLSVVKAGIVPLFVKALYTLLDYPIDNPEFFGIEHQYLDLWESVGSMMVYLTSYSAYPSIVAAMKESLEAIPDSMLEAVSKRLASHPCGKYKKGLQLFLEMVNEWHACMLDYRRVKDKLGLMICDNPAEQDWNHGHRVECRLDANLRRERELDESWYTHNWRSWHIFLILWTYRTKALFHEHLRRPADSILSLVNNIYPTMMTFFPPGCYLMEGISHSSDIPQKDSLEARLAAMLKAAGDQAEREEQSEYLFDIPFPRIRLVEGLFMFGQCAVSVMLQVKITGVREEGAEVDLEVMQTLTRIGPITAERIREYMEGDNFPEEF</sequence>
<keyword evidence="2" id="KW-1185">Reference proteome</keyword>
<dbReference type="RefSeq" id="XP_001834087.1">
    <property type="nucleotide sequence ID" value="XM_001834035.1"/>
</dbReference>
<accession>A8NIW6</accession>
<protein>
    <submittedName>
        <fullName evidence="1">Uncharacterized protein</fullName>
    </submittedName>
</protein>